<evidence type="ECO:0000259" key="6">
    <source>
        <dbReference type="PROSITE" id="PS50977"/>
    </source>
</evidence>
<evidence type="ECO:0000313" key="7">
    <source>
        <dbReference type="EMBL" id="MQY31590.1"/>
    </source>
</evidence>
<evidence type="ECO:0000256" key="2">
    <source>
        <dbReference type="ARBA" id="ARBA00023125"/>
    </source>
</evidence>
<dbReference type="Pfam" id="PF00440">
    <property type="entry name" value="TetR_N"/>
    <property type="match status" value="1"/>
</dbReference>
<feature type="compositionally biased region" description="Basic and acidic residues" evidence="5">
    <location>
        <begin position="1"/>
        <end position="10"/>
    </location>
</feature>
<evidence type="ECO:0000256" key="1">
    <source>
        <dbReference type="ARBA" id="ARBA00023015"/>
    </source>
</evidence>
<dbReference type="InterPro" id="IPR050109">
    <property type="entry name" value="HTH-type_TetR-like_transc_reg"/>
</dbReference>
<reference evidence="7 8" key="1">
    <citation type="submission" date="2019-10" db="EMBL/GenBank/DDBJ databases">
        <title>Nocardia macrotermitis sp. nov. and Nocardia aurantia sp. nov., isolated from the gut of fungus growing-termite Macrotermes natalensis.</title>
        <authorList>
            <person name="Benndorf R."/>
            <person name="Schwitalla J."/>
            <person name="Martin K."/>
            <person name="De Beer W."/>
            <person name="Kaster A.-K."/>
            <person name="Vollmers J."/>
            <person name="Poulsen M."/>
            <person name="Beemelmanns C."/>
        </authorList>
    </citation>
    <scope>NUCLEOTIDE SEQUENCE [LARGE SCALE GENOMIC DNA]</scope>
    <source>
        <strain evidence="7 8">RB56</strain>
    </source>
</reference>
<dbReference type="PANTHER" id="PTHR30055:SF234">
    <property type="entry name" value="HTH-TYPE TRANSCRIPTIONAL REGULATOR BETI"/>
    <property type="match status" value="1"/>
</dbReference>
<keyword evidence="8" id="KW-1185">Reference proteome</keyword>
<feature type="region of interest" description="Disordered" evidence="5">
    <location>
        <begin position="1"/>
        <end position="21"/>
    </location>
</feature>
<dbReference type="AlphaFoldDB" id="A0A7K0E0I3"/>
<keyword evidence="2 4" id="KW-0238">DNA-binding</keyword>
<feature type="domain" description="HTH tetR-type" evidence="6">
    <location>
        <begin position="22"/>
        <end position="82"/>
    </location>
</feature>
<dbReference type="SUPFAM" id="SSF46689">
    <property type="entry name" value="Homeodomain-like"/>
    <property type="match status" value="1"/>
</dbReference>
<evidence type="ECO:0000313" key="8">
    <source>
        <dbReference type="Proteomes" id="UP000431401"/>
    </source>
</evidence>
<organism evidence="7 8">
    <name type="scientific">Nocardia aurantia</name>
    <dbReference type="NCBI Taxonomy" id="2585199"/>
    <lineage>
        <taxon>Bacteria</taxon>
        <taxon>Bacillati</taxon>
        <taxon>Actinomycetota</taxon>
        <taxon>Actinomycetes</taxon>
        <taxon>Mycobacteriales</taxon>
        <taxon>Nocardiaceae</taxon>
        <taxon>Nocardia</taxon>
    </lineage>
</organism>
<comment type="caution">
    <text evidence="7">The sequence shown here is derived from an EMBL/GenBank/DDBJ whole genome shotgun (WGS) entry which is preliminary data.</text>
</comment>
<proteinExistence type="predicted"/>
<dbReference type="GO" id="GO:0003700">
    <property type="term" value="F:DNA-binding transcription factor activity"/>
    <property type="evidence" value="ECO:0007669"/>
    <property type="project" value="TreeGrafter"/>
</dbReference>
<dbReference type="PROSITE" id="PS50977">
    <property type="entry name" value="HTH_TETR_2"/>
    <property type="match status" value="1"/>
</dbReference>
<dbReference type="EMBL" id="WEGI01000021">
    <property type="protein sequence ID" value="MQY31590.1"/>
    <property type="molecule type" value="Genomic_DNA"/>
</dbReference>
<keyword evidence="3" id="KW-0804">Transcription</keyword>
<dbReference type="InterPro" id="IPR001647">
    <property type="entry name" value="HTH_TetR"/>
</dbReference>
<dbReference type="InterPro" id="IPR009057">
    <property type="entry name" value="Homeodomain-like_sf"/>
</dbReference>
<evidence type="ECO:0000256" key="3">
    <source>
        <dbReference type="ARBA" id="ARBA00023163"/>
    </source>
</evidence>
<dbReference type="Gene3D" id="1.10.357.10">
    <property type="entry name" value="Tetracycline Repressor, domain 2"/>
    <property type="match status" value="1"/>
</dbReference>
<accession>A0A7K0E0I3</accession>
<dbReference type="GO" id="GO:0000976">
    <property type="term" value="F:transcription cis-regulatory region binding"/>
    <property type="evidence" value="ECO:0007669"/>
    <property type="project" value="TreeGrafter"/>
</dbReference>
<keyword evidence="1" id="KW-0805">Transcription regulation</keyword>
<dbReference type="RefSeq" id="WP_194291118.1">
    <property type="nucleotide sequence ID" value="NZ_WEGI01000021.1"/>
</dbReference>
<dbReference type="Proteomes" id="UP000431401">
    <property type="component" value="Unassembled WGS sequence"/>
</dbReference>
<sequence>MTDSAQESRRNALSATDDARAARTRRRLSDALHDEIAESGARNVSVATITRRAGVARSTFYTHFATVDALALFAVEELFEQLGSVDVVRRSTSGPDREQITRTGLTDVLEGLLANRNLLLLARDGAGGAELRERFVGEMARNIVPTIAIERPDATPEFLDFASQFLAAGTLRVMFEWLSGQQRTSRAELVELILGMLPAYLTGRGAG</sequence>
<gene>
    <name evidence="7" type="ORF">NRB56_71990</name>
</gene>
<evidence type="ECO:0000256" key="4">
    <source>
        <dbReference type="PROSITE-ProRule" id="PRU00335"/>
    </source>
</evidence>
<feature type="DNA-binding region" description="H-T-H motif" evidence="4">
    <location>
        <begin position="45"/>
        <end position="64"/>
    </location>
</feature>
<protein>
    <recommendedName>
        <fullName evidence="6">HTH tetR-type domain-containing protein</fullName>
    </recommendedName>
</protein>
<name>A0A7K0E0I3_9NOCA</name>
<evidence type="ECO:0000256" key="5">
    <source>
        <dbReference type="SAM" id="MobiDB-lite"/>
    </source>
</evidence>
<dbReference type="PANTHER" id="PTHR30055">
    <property type="entry name" value="HTH-TYPE TRANSCRIPTIONAL REGULATOR RUTR"/>
    <property type="match status" value="1"/>
</dbReference>